<feature type="region of interest" description="Disordered" evidence="1">
    <location>
        <begin position="378"/>
        <end position="447"/>
    </location>
</feature>
<dbReference type="AlphaFoldDB" id="A0A871R188"/>
<dbReference type="GO" id="GO:1990380">
    <property type="term" value="F:K48-linked deubiquitinase activity"/>
    <property type="evidence" value="ECO:0007669"/>
    <property type="project" value="InterPro"/>
</dbReference>
<evidence type="ECO:0000313" key="4">
    <source>
        <dbReference type="Proteomes" id="UP000663131"/>
    </source>
</evidence>
<dbReference type="GO" id="GO:0071944">
    <property type="term" value="C:cell periphery"/>
    <property type="evidence" value="ECO:0007669"/>
    <property type="project" value="TreeGrafter"/>
</dbReference>
<accession>A0A871R188</accession>
<dbReference type="GO" id="GO:0004843">
    <property type="term" value="F:cysteine-type deubiquitinase activity"/>
    <property type="evidence" value="ECO:0007669"/>
    <property type="project" value="InterPro"/>
</dbReference>
<dbReference type="GO" id="GO:0071108">
    <property type="term" value="P:protein K48-linked deubiquitination"/>
    <property type="evidence" value="ECO:0007669"/>
    <property type="project" value="TreeGrafter"/>
</dbReference>
<dbReference type="KEGG" id="bbrx:BRETT_000014"/>
<reference evidence="3" key="2">
    <citation type="journal article" name="BMC Genomics">
        <title>New genome assemblies reveal patterns of domestication and adaptation across Brettanomyces (Dekkera) species.</title>
        <authorList>
            <person name="Roach M.J."/>
            <person name="Borneman A.R."/>
        </authorList>
    </citation>
    <scope>NUCLEOTIDE SEQUENCE</scope>
    <source>
        <strain evidence="3">UCD 2041</strain>
    </source>
</reference>
<dbReference type="EMBL" id="CP063131">
    <property type="protein sequence ID" value="QOU18294.1"/>
    <property type="molecule type" value="Genomic_DNA"/>
</dbReference>
<gene>
    <name evidence="3" type="ORF">BRETT_000014</name>
</gene>
<feature type="domain" description="MINDY deubiquitinase" evidence="2">
    <location>
        <begin position="5"/>
        <end position="56"/>
    </location>
</feature>
<feature type="compositionally biased region" description="Basic residues" evidence="1">
    <location>
        <begin position="396"/>
        <end position="413"/>
    </location>
</feature>
<protein>
    <recommendedName>
        <fullName evidence="2">MINDY deubiquitinase domain-containing protein</fullName>
    </recommendedName>
</protein>
<dbReference type="InterPro" id="IPR033979">
    <property type="entry name" value="MINDY_domain"/>
</dbReference>
<evidence type="ECO:0000259" key="2">
    <source>
        <dbReference type="Pfam" id="PF04424"/>
    </source>
</evidence>
<dbReference type="InterPro" id="IPR007518">
    <property type="entry name" value="MINDY"/>
</dbReference>
<dbReference type="GO" id="GO:0005829">
    <property type="term" value="C:cytosol"/>
    <property type="evidence" value="ECO:0007669"/>
    <property type="project" value="TreeGrafter"/>
</dbReference>
<reference evidence="3" key="1">
    <citation type="submission" date="2020-10" db="EMBL/GenBank/DDBJ databases">
        <authorList>
            <person name="Palmer J.M."/>
        </authorList>
    </citation>
    <scope>NUCLEOTIDE SEQUENCE</scope>
    <source>
        <strain evidence="3">UCD 2041</strain>
    </source>
</reference>
<evidence type="ECO:0000256" key="1">
    <source>
        <dbReference type="SAM" id="MobiDB-lite"/>
    </source>
</evidence>
<dbReference type="Proteomes" id="UP000663131">
    <property type="component" value="Chromosome 3"/>
</dbReference>
<feature type="compositionally biased region" description="Basic and acidic residues" evidence="1">
    <location>
        <begin position="430"/>
        <end position="441"/>
    </location>
</feature>
<dbReference type="RefSeq" id="XP_041134788.1">
    <property type="nucleotide sequence ID" value="XM_041278593.1"/>
</dbReference>
<dbReference type="GO" id="GO:0016807">
    <property type="term" value="F:cysteine-type carboxypeptidase activity"/>
    <property type="evidence" value="ECO:0007669"/>
    <property type="project" value="TreeGrafter"/>
</dbReference>
<dbReference type="GeneID" id="64571940"/>
<dbReference type="OrthoDB" id="10261212at2759"/>
<dbReference type="PANTHER" id="PTHR18063">
    <property type="entry name" value="NF-E2 INDUCIBLE PROTEIN"/>
    <property type="match status" value="1"/>
</dbReference>
<feature type="domain" description="MINDY deubiquitinase" evidence="2">
    <location>
        <begin position="105"/>
        <end position="336"/>
    </location>
</feature>
<dbReference type="Pfam" id="PF04424">
    <property type="entry name" value="MINDY_DUB"/>
    <property type="match status" value="2"/>
</dbReference>
<dbReference type="PANTHER" id="PTHR18063:SF6">
    <property type="entry name" value="UBIQUITIN CARBOXYL-TERMINAL HYDROLASE"/>
    <property type="match status" value="1"/>
</dbReference>
<sequence length="447" mass="51018">MQQYKFQTKVISWCDSKGNEHTNKIILQNQNGPCFVISLINNIILSQELKDSKEWHVVGSSTRNNSSSRQNNSAGQNVNLSVDLGDSLPPVVKTTDIQNLNALLARSENVSLNALLDELTNILFAVNERCSVTLGGPVIDMKAVLDTLPSIETGLNINLQLDKPVINDFAEYTPIVNELLNIFDIKILHGFIADSDELSKSEKSMHFDKIQETMVEALELHPELNDYTEIQEYNNKNEGNNIDVVKQYFRLKRFLEKNKTQLTKKGIDILKTDDSILNDNQFGIFFRNDHFSTIYKAGRNIYLLVNDEGFKDEPNIIWQVLASISGGKDEFLTGNFEKPDPALLEKNAKRRLESPKTVDLTGDELLARQLQQEEDAEISKSLQRKYDDESQQIELKRKRKVKRKRSKGKRNQKRREEDTRIQNKTNVEQGSDKKEAKKSDSEGCVIQ</sequence>
<name>A0A871R188_DEKBR</name>
<organism evidence="3 4">
    <name type="scientific">Dekkera bruxellensis</name>
    <name type="common">Brettanomyces custersii</name>
    <dbReference type="NCBI Taxonomy" id="5007"/>
    <lineage>
        <taxon>Eukaryota</taxon>
        <taxon>Fungi</taxon>
        <taxon>Dikarya</taxon>
        <taxon>Ascomycota</taxon>
        <taxon>Saccharomycotina</taxon>
        <taxon>Pichiomycetes</taxon>
        <taxon>Pichiales</taxon>
        <taxon>Pichiaceae</taxon>
        <taxon>Brettanomyces</taxon>
    </lineage>
</organism>
<evidence type="ECO:0000313" key="3">
    <source>
        <dbReference type="EMBL" id="QOU18294.1"/>
    </source>
</evidence>
<proteinExistence type="predicted"/>